<proteinExistence type="predicted"/>
<dbReference type="HOGENOM" id="CLU_2445619_0_0_1"/>
<accession>V9E083</accession>
<dbReference type="Proteomes" id="UP000018721">
    <property type="component" value="Unassembled WGS sequence"/>
</dbReference>
<evidence type="ECO:0000313" key="2">
    <source>
        <dbReference type="Proteomes" id="UP000018721"/>
    </source>
</evidence>
<sequence>MAGIPLKKCGVLVHEELDLDFKLATKGGPLVLWHAPRWVGLLPEEGNFAWLWRMYGAQTSKQSQRRDRCQFWRGNLIVYVNQNITSISTF</sequence>
<comment type="caution">
    <text evidence="1">The sequence shown here is derived from an EMBL/GenBank/DDBJ whole genome shotgun (WGS) entry which is preliminary data.</text>
</comment>
<name>V9E083_PHYNI</name>
<reference evidence="1 2" key="1">
    <citation type="submission" date="2013-11" db="EMBL/GenBank/DDBJ databases">
        <title>The Genome Sequence of Phytophthora parasitica P1569.</title>
        <authorList>
            <consortium name="The Broad Institute Genomics Platform"/>
            <person name="Russ C."/>
            <person name="Tyler B."/>
            <person name="Panabieres F."/>
            <person name="Shan W."/>
            <person name="Tripathy S."/>
            <person name="Grunwald N."/>
            <person name="Machado M."/>
            <person name="Johnson C.S."/>
            <person name="Arredondo F."/>
            <person name="Hong C."/>
            <person name="Coffey M."/>
            <person name="Young S.K."/>
            <person name="Zeng Q."/>
            <person name="Gargeya S."/>
            <person name="Fitzgerald M."/>
            <person name="Abouelleil A."/>
            <person name="Alvarado L."/>
            <person name="Chapman S.B."/>
            <person name="Gainer-Dewar J."/>
            <person name="Goldberg J."/>
            <person name="Griggs A."/>
            <person name="Gujja S."/>
            <person name="Hansen M."/>
            <person name="Howarth C."/>
            <person name="Imamovic A."/>
            <person name="Ireland A."/>
            <person name="Larimer J."/>
            <person name="McCowan C."/>
            <person name="Murphy C."/>
            <person name="Pearson M."/>
            <person name="Poon T.W."/>
            <person name="Priest M."/>
            <person name="Roberts A."/>
            <person name="Saif S."/>
            <person name="Shea T."/>
            <person name="Sykes S."/>
            <person name="Wortman J."/>
            <person name="Nusbaum C."/>
            <person name="Birren B."/>
        </authorList>
    </citation>
    <scope>NUCLEOTIDE SEQUENCE [LARGE SCALE GENOMIC DNA]</scope>
    <source>
        <strain evidence="1 2">P1569</strain>
    </source>
</reference>
<evidence type="ECO:0000313" key="1">
    <source>
        <dbReference type="EMBL" id="ETI32499.1"/>
    </source>
</evidence>
<dbReference type="EMBL" id="ANIZ01003629">
    <property type="protein sequence ID" value="ETI32499.1"/>
    <property type="molecule type" value="Genomic_DNA"/>
</dbReference>
<keyword evidence="2" id="KW-1185">Reference proteome</keyword>
<organism evidence="1 2">
    <name type="scientific">Phytophthora nicotianae P1569</name>
    <dbReference type="NCBI Taxonomy" id="1317065"/>
    <lineage>
        <taxon>Eukaryota</taxon>
        <taxon>Sar</taxon>
        <taxon>Stramenopiles</taxon>
        <taxon>Oomycota</taxon>
        <taxon>Peronosporomycetes</taxon>
        <taxon>Peronosporales</taxon>
        <taxon>Peronosporaceae</taxon>
        <taxon>Phytophthora</taxon>
    </lineage>
</organism>
<dbReference type="AlphaFoldDB" id="V9E083"/>
<gene>
    <name evidence="1" type="ORF">F443_20707</name>
</gene>
<protein>
    <submittedName>
        <fullName evidence="1">Uncharacterized protein</fullName>
    </submittedName>
</protein>